<dbReference type="PANTHER" id="PTHR13237:SF9">
    <property type="entry name" value="NEUROGUIDIN"/>
    <property type="match status" value="1"/>
</dbReference>
<evidence type="ECO:0000256" key="2">
    <source>
        <dbReference type="ARBA" id="ARBA00004604"/>
    </source>
</evidence>
<evidence type="ECO:0000256" key="3">
    <source>
        <dbReference type="ARBA" id="ARBA00010979"/>
    </source>
</evidence>
<feature type="region of interest" description="Disordered" evidence="4">
    <location>
        <begin position="311"/>
        <end position="343"/>
    </location>
</feature>
<accession>A0ABQ7T977</accession>
<feature type="region of interest" description="Disordered" evidence="4">
    <location>
        <begin position="239"/>
        <end position="264"/>
    </location>
</feature>
<dbReference type="Pfam" id="PF04000">
    <property type="entry name" value="Sas10_Utp3"/>
    <property type="match status" value="1"/>
</dbReference>
<comment type="caution">
    <text evidence="5">The sequence shown here is derived from an EMBL/GenBank/DDBJ whole genome shotgun (WGS) entry which is preliminary data.</text>
</comment>
<name>A0ABQ7T977_PHRPL</name>
<sequence length="343" mass="38475">MSDWLKRRQRDANLSGIGPKPSSRGGSVFLIAKLFQSGAHCLWLEMMAIVVPALKETVEADLPVALNLLKSLQEQGLSFLEVKDQLLLLYLQDLSHLILEKTSGRSIADHPALLRLVETRTVLEKIRPIDQKLKYQVDKLVKAAVTGALGENDPLRFKPNPNNLVSKLSDSEEEDGDAAGGTKSSEKGVSKGGSKKYIPPRLVPVHYNETEVEREKKMLEQAKKRALSSSIIRELKEQYSDAPDEVREGRYAHSTKQSREDEHRTNYEESMMVRLNMTRKEKARRRREGALSSQLSSLTYFGDISALTGAAAPLGEDSSPQKKKRKKVGPKHGKKKKGFHKRR</sequence>
<protein>
    <recommendedName>
        <fullName evidence="7">Neuroguidin</fullName>
    </recommendedName>
</protein>
<evidence type="ECO:0000313" key="6">
    <source>
        <dbReference type="Proteomes" id="UP000826234"/>
    </source>
</evidence>
<comment type="subcellular location">
    <subcellularLocation>
        <location evidence="1">Cell projection</location>
        <location evidence="1">Filopodium</location>
    </subcellularLocation>
    <subcellularLocation>
        <location evidence="2">Nucleus</location>
        <location evidence="2">Nucleolus</location>
    </subcellularLocation>
</comment>
<organism evidence="5 6">
    <name type="scientific">Phrynosoma platyrhinos</name>
    <name type="common">Desert horned lizard</name>
    <dbReference type="NCBI Taxonomy" id="52577"/>
    <lineage>
        <taxon>Eukaryota</taxon>
        <taxon>Metazoa</taxon>
        <taxon>Chordata</taxon>
        <taxon>Craniata</taxon>
        <taxon>Vertebrata</taxon>
        <taxon>Euteleostomi</taxon>
        <taxon>Lepidosauria</taxon>
        <taxon>Squamata</taxon>
        <taxon>Bifurcata</taxon>
        <taxon>Unidentata</taxon>
        <taxon>Episquamata</taxon>
        <taxon>Toxicofera</taxon>
        <taxon>Iguania</taxon>
        <taxon>Phrynosomatidae</taxon>
        <taxon>Phrynosomatinae</taxon>
        <taxon>Phrynosoma</taxon>
    </lineage>
</organism>
<feature type="region of interest" description="Disordered" evidence="4">
    <location>
        <begin position="151"/>
        <end position="200"/>
    </location>
</feature>
<dbReference type="EMBL" id="JAIPUX010000521">
    <property type="protein sequence ID" value="KAH0626173.1"/>
    <property type="molecule type" value="Genomic_DNA"/>
</dbReference>
<evidence type="ECO:0000256" key="4">
    <source>
        <dbReference type="SAM" id="MobiDB-lite"/>
    </source>
</evidence>
<evidence type="ECO:0008006" key="7">
    <source>
        <dbReference type="Google" id="ProtNLM"/>
    </source>
</evidence>
<comment type="similarity">
    <text evidence="3">Belongs to the SAS10 family.</text>
</comment>
<dbReference type="Proteomes" id="UP000826234">
    <property type="component" value="Unassembled WGS sequence"/>
</dbReference>
<feature type="compositionally biased region" description="Basic residues" evidence="4">
    <location>
        <begin position="321"/>
        <end position="343"/>
    </location>
</feature>
<dbReference type="InterPro" id="IPR007146">
    <property type="entry name" value="Sas10/Utp3/C1D"/>
</dbReference>
<gene>
    <name evidence="5" type="ORF">JD844_000988</name>
</gene>
<reference evidence="5 6" key="1">
    <citation type="journal article" date="2022" name="Gigascience">
        <title>A chromosome-level genome assembly and annotation of the desert horned lizard, Phrynosoma platyrhinos, provides insight into chromosomal rearrangements among reptiles.</title>
        <authorList>
            <person name="Koochekian N."/>
            <person name="Ascanio A."/>
            <person name="Farleigh K."/>
            <person name="Card D.C."/>
            <person name="Schield D.R."/>
            <person name="Castoe T.A."/>
            <person name="Jezkova T."/>
        </authorList>
    </citation>
    <scope>NUCLEOTIDE SEQUENCE [LARGE SCALE GENOMIC DNA]</scope>
    <source>
        <strain evidence="5">NK-2021</strain>
    </source>
</reference>
<proteinExistence type="inferred from homology"/>
<dbReference type="PANTHER" id="PTHR13237">
    <property type="entry name" value="SOMETHING ABOUT SILENCING PROTEIN 10-RELATED"/>
    <property type="match status" value="1"/>
</dbReference>
<evidence type="ECO:0000313" key="5">
    <source>
        <dbReference type="EMBL" id="KAH0626173.1"/>
    </source>
</evidence>
<keyword evidence="6" id="KW-1185">Reference proteome</keyword>
<evidence type="ECO:0000256" key="1">
    <source>
        <dbReference type="ARBA" id="ARBA00004486"/>
    </source>
</evidence>